<dbReference type="EMBL" id="BPLR01001781">
    <property type="protein sequence ID" value="GIZ04685.1"/>
    <property type="molecule type" value="Genomic_DNA"/>
</dbReference>
<protein>
    <submittedName>
        <fullName evidence="2">Uncharacterized protein</fullName>
    </submittedName>
</protein>
<reference evidence="2 3" key="1">
    <citation type="submission" date="2021-06" db="EMBL/GenBank/DDBJ databases">
        <title>Caerostris extrusa draft genome.</title>
        <authorList>
            <person name="Kono N."/>
            <person name="Arakawa K."/>
        </authorList>
    </citation>
    <scope>NUCLEOTIDE SEQUENCE [LARGE SCALE GENOMIC DNA]</scope>
</reference>
<feature type="region of interest" description="Disordered" evidence="1">
    <location>
        <begin position="95"/>
        <end position="122"/>
    </location>
</feature>
<feature type="region of interest" description="Disordered" evidence="1">
    <location>
        <begin position="1"/>
        <end position="25"/>
    </location>
</feature>
<dbReference type="Proteomes" id="UP001054945">
    <property type="component" value="Unassembled WGS sequence"/>
</dbReference>
<evidence type="ECO:0000313" key="2">
    <source>
        <dbReference type="EMBL" id="GIZ04685.1"/>
    </source>
</evidence>
<name>A0AAV4YE97_CAEEX</name>
<keyword evidence="3" id="KW-1185">Reference proteome</keyword>
<sequence length="122" mass="14131">MINLHSNVRPVPQVGPTLLEPTPPSPRCSLRLRGSPGVRVQFESQKPFWDIARYRKHLARRRKGETNKLDGMGGGDAWNIMFRCSWKACRKKITNNRKEEHLRSLPEEEKKKKSGGYNYSKN</sequence>
<evidence type="ECO:0000256" key="1">
    <source>
        <dbReference type="SAM" id="MobiDB-lite"/>
    </source>
</evidence>
<accession>A0AAV4YE97</accession>
<feature type="compositionally biased region" description="Basic and acidic residues" evidence="1">
    <location>
        <begin position="96"/>
        <end position="111"/>
    </location>
</feature>
<comment type="caution">
    <text evidence="2">The sequence shown here is derived from an EMBL/GenBank/DDBJ whole genome shotgun (WGS) entry which is preliminary data.</text>
</comment>
<proteinExistence type="predicted"/>
<dbReference type="AlphaFoldDB" id="A0AAV4YE97"/>
<organism evidence="2 3">
    <name type="scientific">Caerostris extrusa</name>
    <name type="common">Bark spider</name>
    <name type="synonym">Caerostris bankana</name>
    <dbReference type="NCBI Taxonomy" id="172846"/>
    <lineage>
        <taxon>Eukaryota</taxon>
        <taxon>Metazoa</taxon>
        <taxon>Ecdysozoa</taxon>
        <taxon>Arthropoda</taxon>
        <taxon>Chelicerata</taxon>
        <taxon>Arachnida</taxon>
        <taxon>Araneae</taxon>
        <taxon>Araneomorphae</taxon>
        <taxon>Entelegynae</taxon>
        <taxon>Araneoidea</taxon>
        <taxon>Araneidae</taxon>
        <taxon>Caerostris</taxon>
    </lineage>
</organism>
<gene>
    <name evidence="2" type="ORF">CEXT_695691</name>
</gene>
<evidence type="ECO:0000313" key="3">
    <source>
        <dbReference type="Proteomes" id="UP001054945"/>
    </source>
</evidence>